<accession>A0A814Y341</accession>
<dbReference type="Proteomes" id="UP000677228">
    <property type="component" value="Unassembled WGS sequence"/>
</dbReference>
<dbReference type="EMBL" id="CAJOBA010036675">
    <property type="protein sequence ID" value="CAF4027390.1"/>
    <property type="molecule type" value="Genomic_DNA"/>
</dbReference>
<dbReference type="EMBL" id="CAJOBC010009402">
    <property type="protein sequence ID" value="CAF3987085.1"/>
    <property type="molecule type" value="Genomic_DNA"/>
</dbReference>
<evidence type="ECO:0000313" key="1">
    <source>
        <dbReference type="EMBL" id="CAF1219183.1"/>
    </source>
</evidence>
<dbReference type="EMBL" id="CAJNOQ010009400">
    <property type="protein sequence ID" value="CAF1223976.1"/>
    <property type="molecule type" value="Genomic_DNA"/>
</dbReference>
<gene>
    <name evidence="2" type="ORF">GPM918_LOCUS24832</name>
    <name evidence="1" type="ORF">OVA965_LOCUS24831</name>
    <name evidence="3" type="ORF">SRO942_LOCUS24832</name>
    <name evidence="4" type="ORF">TMI583_LOCUS25553</name>
</gene>
<proteinExistence type="predicted"/>
<evidence type="ECO:0000313" key="2">
    <source>
        <dbReference type="EMBL" id="CAF1223976.1"/>
    </source>
</evidence>
<dbReference type="Proteomes" id="UP000663829">
    <property type="component" value="Unassembled WGS sequence"/>
</dbReference>
<dbReference type="EMBL" id="CAJNOK010015137">
    <property type="protein sequence ID" value="CAF1219183.1"/>
    <property type="molecule type" value="Genomic_DNA"/>
</dbReference>
<dbReference type="Pfam" id="PF13489">
    <property type="entry name" value="Methyltransf_23"/>
    <property type="match status" value="1"/>
</dbReference>
<dbReference type="Proteomes" id="UP000682733">
    <property type="component" value="Unassembled WGS sequence"/>
</dbReference>
<dbReference type="PANTHER" id="PTHR43861:SF1">
    <property type="entry name" value="TRANS-ACONITATE 2-METHYLTRANSFERASE"/>
    <property type="match status" value="1"/>
</dbReference>
<evidence type="ECO:0000313" key="3">
    <source>
        <dbReference type="EMBL" id="CAF3987085.1"/>
    </source>
</evidence>
<dbReference type="PANTHER" id="PTHR43861">
    <property type="entry name" value="TRANS-ACONITATE 2-METHYLTRANSFERASE-RELATED"/>
    <property type="match status" value="1"/>
</dbReference>
<evidence type="ECO:0000313" key="4">
    <source>
        <dbReference type="EMBL" id="CAF4027390.1"/>
    </source>
</evidence>
<dbReference type="SUPFAM" id="SSF53335">
    <property type="entry name" value="S-adenosyl-L-methionine-dependent methyltransferases"/>
    <property type="match status" value="1"/>
</dbReference>
<dbReference type="OrthoDB" id="10016089at2759"/>
<protein>
    <recommendedName>
        <fullName evidence="6">Methyltransferase domain-containing protein</fullName>
    </recommendedName>
</protein>
<evidence type="ECO:0000313" key="5">
    <source>
        <dbReference type="Proteomes" id="UP000663829"/>
    </source>
</evidence>
<evidence type="ECO:0008006" key="6">
    <source>
        <dbReference type="Google" id="ProtNLM"/>
    </source>
</evidence>
<dbReference type="InterPro" id="IPR029063">
    <property type="entry name" value="SAM-dependent_MTases_sf"/>
</dbReference>
<keyword evidence="5" id="KW-1185">Reference proteome</keyword>
<dbReference type="Proteomes" id="UP000681722">
    <property type="component" value="Unassembled WGS sequence"/>
</dbReference>
<name>A0A814Y341_9BILA</name>
<reference evidence="2" key="1">
    <citation type="submission" date="2021-02" db="EMBL/GenBank/DDBJ databases">
        <authorList>
            <person name="Nowell W R."/>
        </authorList>
    </citation>
    <scope>NUCLEOTIDE SEQUENCE</scope>
</reference>
<dbReference type="CDD" id="cd02440">
    <property type="entry name" value="AdoMet_MTases"/>
    <property type="match status" value="1"/>
</dbReference>
<sequence length="275" mass="31262">MSLEKNTNESDYDQNSLAEKYVKMKGLSHDDFTNRRLLLANFDADNIIRLIKRSLSYLNVPIECALDVGCGAGYQCRVLIQEKIAEYVIGVDKSKQMIEYAKANSNCDITHYKYIVVDAATDDLLTILGKKCPLILQTYMLCHAEDVNQLLHILSNIARVCSGAFVGLIPNPYCDYSSNSVKKLLKYGVKFTMNDEDNLKKDGMKYQVTFEQGTSNEISLVDHWYSAETYERAFKQAGFKLFEWISVQLGENKEAEYLIDSVDSNRVIGFIARMT</sequence>
<organism evidence="2 5">
    <name type="scientific">Didymodactylos carnosus</name>
    <dbReference type="NCBI Taxonomy" id="1234261"/>
    <lineage>
        <taxon>Eukaryota</taxon>
        <taxon>Metazoa</taxon>
        <taxon>Spiralia</taxon>
        <taxon>Gnathifera</taxon>
        <taxon>Rotifera</taxon>
        <taxon>Eurotatoria</taxon>
        <taxon>Bdelloidea</taxon>
        <taxon>Philodinida</taxon>
        <taxon>Philodinidae</taxon>
        <taxon>Didymodactylos</taxon>
    </lineage>
</organism>
<comment type="caution">
    <text evidence="2">The sequence shown here is derived from an EMBL/GenBank/DDBJ whole genome shotgun (WGS) entry which is preliminary data.</text>
</comment>
<dbReference type="AlphaFoldDB" id="A0A814Y341"/>
<dbReference type="Gene3D" id="3.40.50.150">
    <property type="entry name" value="Vaccinia Virus protein VP39"/>
    <property type="match status" value="1"/>
</dbReference>